<dbReference type="Proteomes" id="UP000694561">
    <property type="component" value="Unplaced"/>
</dbReference>
<protein>
    <submittedName>
        <fullName evidence="1">Uncharacterized protein</fullName>
    </submittedName>
</protein>
<reference evidence="1" key="2">
    <citation type="submission" date="2025-09" db="UniProtKB">
        <authorList>
            <consortium name="Ensembl"/>
        </authorList>
    </citation>
    <scope>IDENTIFICATION</scope>
</reference>
<evidence type="ECO:0000313" key="2">
    <source>
        <dbReference type="Proteomes" id="UP000694561"/>
    </source>
</evidence>
<evidence type="ECO:0000313" key="1">
    <source>
        <dbReference type="Ensembl" id="ENSMMNP00015007223.1"/>
    </source>
</evidence>
<accession>A0A8C6AW49</accession>
<sequence>MPLVCGACYTSVSVCVSLPPPPPHRFFLSEAVTAQKRKRKLAKQAFCLICSPFDCVQEKGTVHQTPGLLLLSSALMSPPHFL</sequence>
<dbReference type="GeneTree" id="ENSGT01010000228913"/>
<organism evidence="1 2">
    <name type="scientific">Monodon monoceros</name>
    <name type="common">Narwhal</name>
    <name type="synonym">Ceratodon monodon</name>
    <dbReference type="NCBI Taxonomy" id="40151"/>
    <lineage>
        <taxon>Eukaryota</taxon>
        <taxon>Metazoa</taxon>
        <taxon>Chordata</taxon>
        <taxon>Craniata</taxon>
        <taxon>Vertebrata</taxon>
        <taxon>Euteleostomi</taxon>
        <taxon>Mammalia</taxon>
        <taxon>Eutheria</taxon>
        <taxon>Laurasiatheria</taxon>
        <taxon>Artiodactyla</taxon>
        <taxon>Whippomorpha</taxon>
        <taxon>Cetacea</taxon>
        <taxon>Odontoceti</taxon>
        <taxon>Monodontidae</taxon>
        <taxon>Monodon</taxon>
    </lineage>
</organism>
<name>A0A8C6AW49_MONMO</name>
<proteinExistence type="predicted"/>
<dbReference type="AlphaFoldDB" id="A0A8C6AW49"/>
<dbReference type="Ensembl" id="ENSMMNT00015007883.1">
    <property type="protein sequence ID" value="ENSMMNP00015007223.1"/>
    <property type="gene ID" value="ENSMMNG00015005366.1"/>
</dbReference>
<keyword evidence="2" id="KW-1185">Reference proteome</keyword>
<reference evidence="1" key="1">
    <citation type="submission" date="2025-08" db="UniProtKB">
        <authorList>
            <consortium name="Ensembl"/>
        </authorList>
    </citation>
    <scope>IDENTIFICATION</scope>
</reference>